<keyword evidence="4 11" id="KW-0808">Transferase</keyword>
<evidence type="ECO:0000256" key="4">
    <source>
        <dbReference type="ARBA" id="ARBA00022679"/>
    </source>
</evidence>
<dbReference type="EC" id="2.1.1.61" evidence="11"/>
<dbReference type="SUPFAM" id="SSF51905">
    <property type="entry name" value="FAD/NAD(P)-binding domain"/>
    <property type="match status" value="1"/>
</dbReference>
<proteinExistence type="predicted"/>
<dbReference type="InterPro" id="IPR017610">
    <property type="entry name" value="tRNA_S-uridine_synth_MnmC_C"/>
</dbReference>
<keyword evidence="9" id="KW-0511">Multifunctional enzyme</keyword>
<reference evidence="11 12" key="1">
    <citation type="submission" date="2022-08" db="EMBL/GenBank/DDBJ databases">
        <title>Reclassification of Massilia species as members of the genera Telluria, Duganella, Pseudoduganella, Mokoshia gen. nov. and Zemynaea gen. nov. using orthogonal and non-orthogonal genome-based approaches.</title>
        <authorList>
            <person name="Bowman J.P."/>
        </authorList>
    </citation>
    <scope>NUCLEOTIDE SEQUENCE [LARGE SCALE GENOMIC DNA]</scope>
    <source>
        <strain evidence="11 12">JCM 31605</strain>
    </source>
</reference>
<dbReference type="InterPro" id="IPR006076">
    <property type="entry name" value="FAD-dep_OxRdtase"/>
</dbReference>
<evidence type="ECO:0000259" key="10">
    <source>
        <dbReference type="Pfam" id="PF01266"/>
    </source>
</evidence>
<accession>A0ABT2DDV6</accession>
<feature type="domain" description="FAD dependent oxidoreductase" evidence="10">
    <location>
        <begin position="160"/>
        <end position="513"/>
    </location>
</feature>
<evidence type="ECO:0000256" key="2">
    <source>
        <dbReference type="ARBA" id="ARBA00022603"/>
    </source>
</evidence>
<evidence type="ECO:0000256" key="3">
    <source>
        <dbReference type="ARBA" id="ARBA00022630"/>
    </source>
</evidence>
<dbReference type="Proteomes" id="UP001206126">
    <property type="component" value="Unassembled WGS sequence"/>
</dbReference>
<evidence type="ECO:0000256" key="9">
    <source>
        <dbReference type="ARBA" id="ARBA00023268"/>
    </source>
</evidence>
<dbReference type="Pfam" id="PF01266">
    <property type="entry name" value="DAO"/>
    <property type="match status" value="1"/>
</dbReference>
<comment type="caution">
    <text evidence="11">The sequence shown here is derived from an EMBL/GenBank/DDBJ whole genome shotgun (WGS) entry which is preliminary data.</text>
</comment>
<gene>
    <name evidence="11" type="primary">mnmC</name>
    <name evidence="11" type="ORF">NX774_16395</name>
</gene>
<evidence type="ECO:0000256" key="5">
    <source>
        <dbReference type="ARBA" id="ARBA00022691"/>
    </source>
</evidence>
<evidence type="ECO:0000256" key="1">
    <source>
        <dbReference type="ARBA" id="ARBA00022490"/>
    </source>
</evidence>
<dbReference type="Gene3D" id="3.50.50.60">
    <property type="entry name" value="FAD/NAD(P)-binding domain"/>
    <property type="match status" value="1"/>
</dbReference>
<dbReference type="InterPro" id="IPR036188">
    <property type="entry name" value="FAD/NAD-bd_sf"/>
</dbReference>
<dbReference type="PANTHER" id="PTHR13847:SF283">
    <property type="entry name" value="TRNA 5-METHYLAMINOMETHYL-2-THIOURIDINE BIOSYNTHESIS BIFUNCTIONAL PROTEIN MNMC"/>
    <property type="match status" value="1"/>
</dbReference>
<keyword evidence="1" id="KW-0963">Cytoplasm</keyword>
<dbReference type="EMBL" id="JANUHB010000003">
    <property type="protein sequence ID" value="MCS0809505.1"/>
    <property type="molecule type" value="Genomic_DNA"/>
</dbReference>
<keyword evidence="5" id="KW-0949">S-adenosyl-L-methionine</keyword>
<organism evidence="11 12">
    <name type="scientific">Massilia agilis</name>
    <dbReference type="NCBI Taxonomy" id="1811226"/>
    <lineage>
        <taxon>Bacteria</taxon>
        <taxon>Pseudomonadati</taxon>
        <taxon>Pseudomonadota</taxon>
        <taxon>Betaproteobacteria</taxon>
        <taxon>Burkholderiales</taxon>
        <taxon>Oxalobacteraceae</taxon>
        <taxon>Telluria group</taxon>
        <taxon>Massilia</taxon>
    </lineage>
</organism>
<keyword evidence="3" id="KW-0285">Flavoprotein</keyword>
<evidence type="ECO:0000256" key="6">
    <source>
        <dbReference type="ARBA" id="ARBA00022694"/>
    </source>
</evidence>
<keyword evidence="12" id="KW-1185">Reference proteome</keyword>
<keyword evidence="7" id="KW-0274">FAD</keyword>
<keyword evidence="2 11" id="KW-0489">Methyltransferase</keyword>
<dbReference type="PANTHER" id="PTHR13847">
    <property type="entry name" value="SARCOSINE DEHYDROGENASE-RELATED"/>
    <property type="match status" value="1"/>
</dbReference>
<keyword evidence="8" id="KW-0560">Oxidoreductase</keyword>
<evidence type="ECO:0000256" key="7">
    <source>
        <dbReference type="ARBA" id="ARBA00022827"/>
    </source>
</evidence>
<dbReference type="NCBIfam" id="TIGR03197">
    <property type="entry name" value="MnmC_Cterm"/>
    <property type="match status" value="1"/>
</dbReference>
<name>A0ABT2DDV6_9BURK</name>
<dbReference type="GO" id="GO:0004808">
    <property type="term" value="F:tRNA (5-methylaminomethyl-2-thiouridylate)(34)-methyltransferase activity"/>
    <property type="evidence" value="ECO:0007669"/>
    <property type="project" value="UniProtKB-EC"/>
</dbReference>
<keyword evidence="6" id="KW-0819">tRNA processing</keyword>
<sequence>MLLHWRGRERYTVFDADYGDGSGVRALVQAWRDDPLRPARLHVVARAGGLMPGFHRIAQAETGVTLDLLSAPLDAALAQLVARLDFIRLHGIACEGTAFARPLARIAAADAQLQAWGLNAAQAAALAGEGFAFEDASPGEAHFASRKPRLPVPPTPQRRAIVIGAGIAGSAACERLCARGWEVTLIERHARPAMEASGNHAGIFMPLVSKDDNIPTRLVRSAFLYALRYWEALGGIGRAMDGAACGVLQLARDAAHARVQRAIAASGHYPAQFASWLEQPEAEALLGRPAPDGGWLFPQGGWARPGSVCEAMLAACGDRLRAHFGAGSVRLERAGGEWAVIDERGQVLARAATVILASGAGAAQFPQAAQLPLAALRGQVSHIDAAALPALPLVLCREAYVTPASHGICCAGATYDTDPDPALWQSSHDDNLAKLRALLSDPHAATGAPLEGRVGFRTVAPDRLPLVGRLPDFDAAGGTERLREVPRHPGLYGLLGYASRGITWAPLAAELLAAGLEGEPLPLEASLADALDPARFVLRARRAPRGPHRIPTDPEQ</sequence>
<dbReference type="RefSeq" id="WP_258823303.1">
    <property type="nucleotide sequence ID" value="NZ_JANUHB010000003.1"/>
</dbReference>
<evidence type="ECO:0000313" key="11">
    <source>
        <dbReference type="EMBL" id="MCS0809505.1"/>
    </source>
</evidence>
<dbReference type="Gene3D" id="3.30.9.10">
    <property type="entry name" value="D-Amino Acid Oxidase, subunit A, domain 2"/>
    <property type="match status" value="1"/>
</dbReference>
<protein>
    <submittedName>
        <fullName evidence="11">FAD-dependent 5-carboxymethylaminomethyl-2-thiouridine(34) oxidoreductase MnmC</fullName>
        <ecNumber evidence="11">2.1.1.61</ecNumber>
    </submittedName>
</protein>
<evidence type="ECO:0000256" key="8">
    <source>
        <dbReference type="ARBA" id="ARBA00023002"/>
    </source>
</evidence>
<dbReference type="GO" id="GO:0032259">
    <property type="term" value="P:methylation"/>
    <property type="evidence" value="ECO:0007669"/>
    <property type="project" value="UniProtKB-KW"/>
</dbReference>
<evidence type="ECO:0000313" key="12">
    <source>
        <dbReference type="Proteomes" id="UP001206126"/>
    </source>
</evidence>